<feature type="compositionally biased region" description="Basic residues" evidence="1">
    <location>
        <begin position="90"/>
        <end position="100"/>
    </location>
</feature>
<dbReference type="Pfam" id="PF04910">
    <property type="entry name" value="Tcf25"/>
    <property type="match status" value="1"/>
</dbReference>
<dbReference type="EMBL" id="JAZDUA010000227">
    <property type="protein sequence ID" value="KAK7863528.1"/>
    <property type="molecule type" value="Genomic_DNA"/>
</dbReference>
<comment type="caution">
    <text evidence="2">The sequence shown here is derived from an EMBL/GenBank/DDBJ whole genome shotgun (WGS) entry which is preliminary data.</text>
</comment>
<dbReference type="Proteomes" id="UP001378592">
    <property type="component" value="Unassembled WGS sequence"/>
</dbReference>
<evidence type="ECO:0000256" key="1">
    <source>
        <dbReference type="SAM" id="MobiDB-lite"/>
    </source>
</evidence>
<keyword evidence="3" id="KW-1185">Reference proteome</keyword>
<proteinExistence type="predicted"/>
<gene>
    <name evidence="2" type="ORF">R5R35_004978</name>
</gene>
<dbReference type="AlphaFoldDB" id="A0AAN9VGT8"/>
<evidence type="ECO:0008006" key="4">
    <source>
        <dbReference type="Google" id="ProtNLM"/>
    </source>
</evidence>
<feature type="compositionally biased region" description="Polar residues" evidence="1">
    <location>
        <begin position="698"/>
        <end position="715"/>
    </location>
</feature>
<accession>A0AAN9VGT8</accession>
<feature type="compositionally biased region" description="Basic and acidic residues" evidence="1">
    <location>
        <begin position="665"/>
        <end position="679"/>
    </location>
</feature>
<name>A0AAN9VGT8_9ORTH</name>
<feature type="compositionally biased region" description="Acidic residues" evidence="1">
    <location>
        <begin position="680"/>
        <end position="696"/>
    </location>
</feature>
<evidence type="ECO:0000313" key="3">
    <source>
        <dbReference type="Proteomes" id="UP001378592"/>
    </source>
</evidence>
<reference evidence="2 3" key="1">
    <citation type="submission" date="2024-03" db="EMBL/GenBank/DDBJ databases">
        <title>The genome assembly and annotation of the cricket Gryllus longicercus Weissman &amp; Gray.</title>
        <authorList>
            <person name="Szrajer S."/>
            <person name="Gray D."/>
            <person name="Ylla G."/>
        </authorList>
    </citation>
    <scope>NUCLEOTIDE SEQUENCE [LARGE SCALE GENOMIC DNA]</scope>
    <source>
        <strain evidence="2">DAG 2021-001</strain>
        <tissue evidence="2">Whole body minus gut</tissue>
    </source>
</reference>
<sequence length="725" mass="81758">MSSRVLRRLQGKDSFMEQIDDINDTFEDSVNYGGGGARRKALPVNPFDVLDQSQSESDTEERQPKDEDDEIEAPDNEIEEIAQTEETSGKKKRRKKKKGKSTTSNSRHEENELEFDDSIFDANFDGEACTSTDPSDSSKYEKNGGGPYTSAISIKPRNLNPKNEMKRIFGAKIVEGDNGKRRSRGGRIPIRSYYLVNPKETWPRLGKTGISMKVEKIDGNTVFKYVHSPEYQKVQQRFLFAVDSLNPDNIAAIINAHPYHVDALIQLSDLCKLNDDLQMAAELNERALYCLEAASHSLFNIALGQCQLDYRRQENRALFICLFKHLQFVGQRACYLTALELCKLLLSLDFDSDPLATVLCIDFYALRCRNYTWLIDAANEWEAKKNLSQLPNFAFSTALAHFLLAESKQTGDYSEADKLLQDALILFPGVLSQLLDKCSIQCDKVVEKHSFFTSDAELGQSESLRRLILLYVHRTYHEWKNPKILPWLEKNVHAVLKRVDSGDPFVKECAEKRSKRYPASPRSVLRHIILSDIKEVTSTIASEITSPILSFDPLPPFNSVNNYGILGRERPTRYSPTLSLFFRSLMPNFNVNAPQGNRVFMEEAALGEAAGIQVAGPGGAGHVPAPAAIGDTLRYSVTVLMDAIGLVLANMPTRNEGDENNENQRQVREGTGETRREVVPEGDESEDNDDYDDENENGPPQNRRQVSSPQSTRNPNRTERENEHE</sequence>
<feature type="compositionally biased region" description="Basic and acidic residues" evidence="1">
    <location>
        <begin position="716"/>
        <end position="725"/>
    </location>
</feature>
<feature type="region of interest" description="Disordered" evidence="1">
    <location>
        <begin position="653"/>
        <end position="725"/>
    </location>
</feature>
<evidence type="ECO:0000313" key="2">
    <source>
        <dbReference type="EMBL" id="KAK7863528.1"/>
    </source>
</evidence>
<dbReference type="PANTHER" id="PTHR22684">
    <property type="entry name" value="NULP1-RELATED"/>
    <property type="match status" value="1"/>
</dbReference>
<dbReference type="GO" id="GO:1990112">
    <property type="term" value="C:RQC complex"/>
    <property type="evidence" value="ECO:0007669"/>
    <property type="project" value="TreeGrafter"/>
</dbReference>
<protein>
    <recommendedName>
        <fullName evidence="4">Transcription factor 25</fullName>
    </recommendedName>
</protein>
<organism evidence="2 3">
    <name type="scientific">Gryllus longicercus</name>
    <dbReference type="NCBI Taxonomy" id="2509291"/>
    <lineage>
        <taxon>Eukaryota</taxon>
        <taxon>Metazoa</taxon>
        <taxon>Ecdysozoa</taxon>
        <taxon>Arthropoda</taxon>
        <taxon>Hexapoda</taxon>
        <taxon>Insecta</taxon>
        <taxon>Pterygota</taxon>
        <taxon>Neoptera</taxon>
        <taxon>Polyneoptera</taxon>
        <taxon>Orthoptera</taxon>
        <taxon>Ensifera</taxon>
        <taxon>Gryllidea</taxon>
        <taxon>Grylloidea</taxon>
        <taxon>Gryllidae</taxon>
        <taxon>Gryllinae</taxon>
        <taxon>Gryllus</taxon>
    </lineage>
</organism>
<dbReference type="PANTHER" id="PTHR22684:SF0">
    <property type="entry name" value="RIBOSOME QUALITY CONTROL COMPLEX SUBUNIT TCF25"/>
    <property type="match status" value="1"/>
</dbReference>
<feature type="region of interest" description="Disordered" evidence="1">
    <location>
        <begin position="23"/>
        <end position="156"/>
    </location>
</feature>
<feature type="compositionally biased region" description="Acidic residues" evidence="1">
    <location>
        <begin position="66"/>
        <end position="83"/>
    </location>
</feature>
<dbReference type="InterPro" id="IPR006994">
    <property type="entry name" value="TCF25/Rqc1"/>
</dbReference>